<dbReference type="PROSITE" id="PS50011">
    <property type="entry name" value="PROTEIN_KINASE_DOM"/>
    <property type="match status" value="1"/>
</dbReference>
<dbReference type="SMART" id="SM00332">
    <property type="entry name" value="PP2Cc"/>
    <property type="match status" value="1"/>
</dbReference>
<evidence type="ECO:0000259" key="6">
    <source>
        <dbReference type="PROSITE" id="PS50011"/>
    </source>
</evidence>
<dbReference type="InterPro" id="IPR000719">
    <property type="entry name" value="Prot_kinase_dom"/>
</dbReference>
<keyword evidence="4" id="KW-0067">ATP-binding</keyword>
<sequence length="629" mass="68185">MVRTPAMPLPTITSFIFFMGWTFLDSSKVGRHRGGRGQSRAMSFEVEIGYSSHRGPRPQNEDFAGAVHAPRGEESRGLIAAIADGVSTGGQGLEAAQTTVIGLLGDYFATPDTWEPTVAMDRLIAAQNAWLADHNRRRRHDSAMTTLTALALHGQSYTLAHVGDTRAWRVRQGEGAATPLTVDHALDHPDLRSRLTRAVGLDDHVRVDYMQGELRVGDCFVLSTDGVHGVLKPARVAELALAGNAQQASDALVAAAIAAGTRDNATALVIRVLGLDARQLQDELGDARRLAPPAALKVGDVLDGYQITARVADTGVHRLYQARDAKTRALVAIKTLHPSRASDPEERAMLAHEAWLGQRVGAARPPEGARAGARQGAGLPMNSQGEGFVRVHPRAGDASALYIVFDWHGGRTLEQMTQGGARPTVAQVVAAAVQVCKALGRLHRHGVVHRDIKPGNLHLGDDGQWRILDLGVALSGRESAAQRELHAGTPSYMNPEQWEGALPDAGSDLFALGVVLYQWLCGRLPYGEIEPYQGARYRRDPVALSRIRPDVPMWLDHLVRKAVARDARQRFETAEEMLLALERGAARPIGAPGATPLIRRDPASLWKIALAISLLFNALLIFWLLFLPR</sequence>
<dbReference type="CDD" id="cd14014">
    <property type="entry name" value="STKc_PknB_like"/>
    <property type="match status" value="1"/>
</dbReference>
<dbReference type="Pfam" id="PF00069">
    <property type="entry name" value="Pkinase"/>
    <property type="match status" value="1"/>
</dbReference>
<dbReference type="PANTHER" id="PTHR43289">
    <property type="entry name" value="MITOGEN-ACTIVATED PROTEIN KINASE KINASE KINASE 20-RELATED"/>
    <property type="match status" value="1"/>
</dbReference>
<keyword evidence="9" id="KW-1185">Reference proteome</keyword>
<dbReference type="Pfam" id="PF13672">
    <property type="entry name" value="PP2C_2"/>
    <property type="match status" value="1"/>
</dbReference>
<feature type="domain" description="Protein kinase" evidence="6">
    <location>
        <begin position="305"/>
        <end position="598"/>
    </location>
</feature>
<evidence type="ECO:0000256" key="2">
    <source>
        <dbReference type="ARBA" id="ARBA00022741"/>
    </source>
</evidence>
<comment type="caution">
    <text evidence="8">The sequence shown here is derived from an EMBL/GenBank/DDBJ whole genome shotgun (WGS) entry which is preliminary data.</text>
</comment>
<keyword evidence="1" id="KW-0808">Transferase</keyword>
<dbReference type="SUPFAM" id="SSF56112">
    <property type="entry name" value="Protein kinase-like (PK-like)"/>
    <property type="match status" value="1"/>
</dbReference>
<evidence type="ECO:0000256" key="3">
    <source>
        <dbReference type="ARBA" id="ARBA00022777"/>
    </source>
</evidence>
<organism evidence="8 9">
    <name type="scientific">Variovorax defluvii</name>
    <dbReference type="NCBI Taxonomy" id="913761"/>
    <lineage>
        <taxon>Bacteria</taxon>
        <taxon>Pseudomonadati</taxon>
        <taxon>Pseudomonadota</taxon>
        <taxon>Betaproteobacteria</taxon>
        <taxon>Burkholderiales</taxon>
        <taxon>Comamonadaceae</taxon>
        <taxon>Variovorax</taxon>
    </lineage>
</organism>
<dbReference type="Gene3D" id="1.10.510.10">
    <property type="entry name" value="Transferase(Phosphotransferase) domain 1"/>
    <property type="match status" value="1"/>
</dbReference>
<evidence type="ECO:0000256" key="1">
    <source>
        <dbReference type="ARBA" id="ARBA00022679"/>
    </source>
</evidence>
<dbReference type="PROSITE" id="PS51746">
    <property type="entry name" value="PPM_2"/>
    <property type="match status" value="1"/>
</dbReference>
<protein>
    <submittedName>
        <fullName evidence="8">Bifunctional protein-serine/threonine kinase/phosphatase</fullName>
    </submittedName>
</protein>
<dbReference type="EMBL" id="BAABGJ010000008">
    <property type="protein sequence ID" value="GAA4333341.1"/>
    <property type="molecule type" value="Genomic_DNA"/>
</dbReference>
<evidence type="ECO:0000259" key="7">
    <source>
        <dbReference type="PROSITE" id="PS51746"/>
    </source>
</evidence>
<proteinExistence type="predicted"/>
<dbReference type="GO" id="GO:0016301">
    <property type="term" value="F:kinase activity"/>
    <property type="evidence" value="ECO:0007669"/>
    <property type="project" value="UniProtKB-KW"/>
</dbReference>
<dbReference type="PANTHER" id="PTHR43289:SF34">
    <property type="entry name" value="SERINE_THREONINE-PROTEIN KINASE YBDM-RELATED"/>
    <property type="match status" value="1"/>
</dbReference>
<dbReference type="SMART" id="SM00331">
    <property type="entry name" value="PP2C_SIG"/>
    <property type="match status" value="1"/>
</dbReference>
<dbReference type="SUPFAM" id="SSF81606">
    <property type="entry name" value="PP2C-like"/>
    <property type="match status" value="1"/>
</dbReference>
<gene>
    <name evidence="8" type="ORF">GCM10023165_08410</name>
</gene>
<dbReference type="Proteomes" id="UP001500975">
    <property type="component" value="Unassembled WGS sequence"/>
</dbReference>
<evidence type="ECO:0000313" key="9">
    <source>
        <dbReference type="Proteomes" id="UP001500975"/>
    </source>
</evidence>
<dbReference type="Gene3D" id="3.30.200.20">
    <property type="entry name" value="Phosphorylase Kinase, domain 1"/>
    <property type="match status" value="1"/>
</dbReference>
<evidence type="ECO:0000256" key="4">
    <source>
        <dbReference type="ARBA" id="ARBA00022840"/>
    </source>
</evidence>
<keyword evidence="5" id="KW-0472">Membrane</keyword>
<keyword evidence="5" id="KW-1133">Transmembrane helix</keyword>
<feature type="transmembrane region" description="Helical" evidence="5">
    <location>
        <begin position="605"/>
        <end position="626"/>
    </location>
</feature>
<keyword evidence="2" id="KW-0547">Nucleotide-binding</keyword>
<dbReference type="InterPro" id="IPR011009">
    <property type="entry name" value="Kinase-like_dom_sf"/>
</dbReference>
<name>A0ABP8H277_9BURK</name>
<feature type="domain" description="PPM-type phosphatase" evidence="7">
    <location>
        <begin position="47"/>
        <end position="272"/>
    </location>
</feature>
<dbReference type="Gene3D" id="3.60.40.10">
    <property type="entry name" value="PPM-type phosphatase domain"/>
    <property type="match status" value="1"/>
</dbReference>
<accession>A0ABP8H277</accession>
<dbReference type="CDD" id="cd00143">
    <property type="entry name" value="PP2Cc"/>
    <property type="match status" value="1"/>
</dbReference>
<keyword evidence="5" id="KW-0812">Transmembrane</keyword>
<dbReference type="InterPro" id="IPR036457">
    <property type="entry name" value="PPM-type-like_dom_sf"/>
</dbReference>
<reference evidence="9" key="1">
    <citation type="journal article" date="2019" name="Int. J. Syst. Evol. Microbiol.">
        <title>The Global Catalogue of Microorganisms (GCM) 10K type strain sequencing project: providing services to taxonomists for standard genome sequencing and annotation.</title>
        <authorList>
            <consortium name="The Broad Institute Genomics Platform"/>
            <consortium name="The Broad Institute Genome Sequencing Center for Infectious Disease"/>
            <person name="Wu L."/>
            <person name="Ma J."/>
        </authorList>
    </citation>
    <scope>NUCLEOTIDE SEQUENCE [LARGE SCALE GENOMIC DNA]</scope>
    <source>
        <strain evidence="9">JCM 17804</strain>
    </source>
</reference>
<evidence type="ECO:0000313" key="8">
    <source>
        <dbReference type="EMBL" id="GAA4333341.1"/>
    </source>
</evidence>
<dbReference type="InterPro" id="IPR001932">
    <property type="entry name" value="PPM-type_phosphatase-like_dom"/>
</dbReference>
<evidence type="ECO:0000256" key="5">
    <source>
        <dbReference type="SAM" id="Phobius"/>
    </source>
</evidence>
<dbReference type="SMART" id="SM00220">
    <property type="entry name" value="S_TKc"/>
    <property type="match status" value="1"/>
</dbReference>
<keyword evidence="3 8" id="KW-0418">Kinase</keyword>